<evidence type="ECO:0000256" key="8">
    <source>
        <dbReference type="ARBA" id="ARBA00049535"/>
    </source>
</evidence>
<evidence type="ECO:0000256" key="7">
    <source>
        <dbReference type="ARBA" id="ARBA00022842"/>
    </source>
</evidence>
<evidence type="ECO:0000313" key="12">
    <source>
        <dbReference type="Proteomes" id="UP000232229"/>
    </source>
</evidence>
<dbReference type="PROSITE" id="PS00114">
    <property type="entry name" value="PRPP_SYNTHASE"/>
    <property type="match status" value="1"/>
</dbReference>
<dbReference type="Pfam" id="PF13793">
    <property type="entry name" value="Pribosyltran_N"/>
    <property type="match status" value="1"/>
</dbReference>
<keyword evidence="2 9" id="KW-0479">Metal-binding</keyword>
<dbReference type="InterPro" id="IPR029099">
    <property type="entry name" value="Pribosyltran_N"/>
</dbReference>
<protein>
    <recommendedName>
        <fullName evidence="9">Ribose-phosphate pyrophosphokinase</fullName>
        <shortName evidence="9">RPPK</shortName>
        <ecNumber evidence="9">2.7.6.1</ecNumber>
    </recommendedName>
    <alternativeName>
        <fullName evidence="9">5-phospho-D-ribosyl alpha-1-diphosphate synthase</fullName>
    </alternativeName>
    <alternativeName>
        <fullName evidence="9">Phosphoribosyl diphosphate synthase</fullName>
    </alternativeName>
    <alternativeName>
        <fullName evidence="9">Phosphoribosyl pyrophosphate synthase</fullName>
        <shortName evidence="9">P-Rib-PP synthase</shortName>
        <shortName evidence="9">PRPP synthase</shortName>
        <shortName evidence="9">PRPPase</shortName>
    </alternativeName>
</protein>
<dbReference type="GO" id="GO:0005737">
    <property type="term" value="C:cytoplasm"/>
    <property type="evidence" value="ECO:0007669"/>
    <property type="project" value="UniProtKB-SubCell"/>
</dbReference>
<dbReference type="KEGG" id="mchc:CK556_00455"/>
<dbReference type="InterPro" id="IPR000836">
    <property type="entry name" value="PRTase_dom"/>
</dbReference>
<dbReference type="InterPro" id="IPR005946">
    <property type="entry name" value="Rib-P_diPkinase"/>
</dbReference>
<evidence type="ECO:0000256" key="5">
    <source>
        <dbReference type="ARBA" id="ARBA00022777"/>
    </source>
</evidence>
<dbReference type="GO" id="GO:0006164">
    <property type="term" value="P:purine nucleotide biosynthetic process"/>
    <property type="evidence" value="ECO:0007669"/>
    <property type="project" value="TreeGrafter"/>
</dbReference>
<gene>
    <name evidence="9" type="primary">prs</name>
    <name evidence="11" type="ORF">CK556_00455</name>
</gene>
<dbReference type="GO" id="GO:0000287">
    <property type="term" value="F:magnesium ion binding"/>
    <property type="evidence" value="ECO:0007669"/>
    <property type="project" value="UniProtKB-UniRule"/>
</dbReference>
<evidence type="ECO:0000313" key="11">
    <source>
        <dbReference type="EMBL" id="ASZ08837.1"/>
    </source>
</evidence>
<keyword evidence="5 9" id="KW-0418">Kinase</keyword>
<feature type="domain" description="Ribose-phosphate pyrophosphokinase N-terminal" evidence="10">
    <location>
        <begin position="9"/>
        <end position="124"/>
    </location>
</feature>
<dbReference type="InterPro" id="IPR037515">
    <property type="entry name" value="Rib-P_diPkinase_bac"/>
</dbReference>
<dbReference type="FunFam" id="3.40.50.2020:FF:000007">
    <property type="entry name" value="Ribose-phosphate pyrophosphokinase"/>
    <property type="match status" value="1"/>
</dbReference>
<dbReference type="EMBL" id="CP023173">
    <property type="protein sequence ID" value="ASZ08837.1"/>
    <property type="molecule type" value="Genomic_DNA"/>
</dbReference>
<evidence type="ECO:0000256" key="6">
    <source>
        <dbReference type="ARBA" id="ARBA00022840"/>
    </source>
</evidence>
<dbReference type="RefSeq" id="WP_027875778.1">
    <property type="nucleotide sequence ID" value="NZ_CP023173.1"/>
</dbReference>
<feature type="binding site" evidence="9">
    <location>
        <position position="231"/>
    </location>
    <ligand>
        <name>D-ribose 5-phosphate</name>
        <dbReference type="ChEBI" id="CHEBI:78346"/>
    </ligand>
</feature>
<dbReference type="GO" id="GO:0016301">
    <property type="term" value="F:kinase activity"/>
    <property type="evidence" value="ECO:0007669"/>
    <property type="project" value="UniProtKB-KW"/>
</dbReference>
<dbReference type="HAMAP" id="MF_00583_B">
    <property type="entry name" value="RibP_PPkinase_B"/>
    <property type="match status" value="1"/>
</dbReference>
<dbReference type="STRING" id="1336232.GCA_000518825_00599"/>
<dbReference type="Pfam" id="PF14572">
    <property type="entry name" value="Pribosyl_synth"/>
    <property type="match status" value="1"/>
</dbReference>
<feature type="binding site" evidence="9">
    <location>
        <begin position="41"/>
        <end position="43"/>
    </location>
    <ligand>
        <name>ATP</name>
        <dbReference type="ChEBI" id="CHEBI:30616"/>
    </ligand>
</feature>
<dbReference type="Proteomes" id="UP000232229">
    <property type="component" value="Chromosome"/>
</dbReference>
<dbReference type="AlphaFoldDB" id="A0A249SML4"/>
<dbReference type="SUPFAM" id="SSF53271">
    <property type="entry name" value="PRTase-like"/>
    <property type="match status" value="1"/>
</dbReference>
<dbReference type="GO" id="GO:0002189">
    <property type="term" value="C:ribose phosphate diphosphokinase complex"/>
    <property type="evidence" value="ECO:0007669"/>
    <property type="project" value="TreeGrafter"/>
</dbReference>
<name>A0A249SML4_9MOLU</name>
<evidence type="ECO:0000256" key="3">
    <source>
        <dbReference type="ARBA" id="ARBA00022727"/>
    </source>
</evidence>
<dbReference type="UniPathway" id="UPA00087">
    <property type="reaction ID" value="UER00172"/>
</dbReference>
<dbReference type="EC" id="2.7.6.1" evidence="9"/>
<feature type="active site" evidence="9">
    <location>
        <position position="205"/>
    </location>
</feature>
<dbReference type="NCBIfam" id="TIGR01251">
    <property type="entry name" value="ribP_PPkin"/>
    <property type="match status" value="1"/>
</dbReference>
<dbReference type="GO" id="GO:0004749">
    <property type="term" value="F:ribose phosphate diphosphokinase activity"/>
    <property type="evidence" value="ECO:0007669"/>
    <property type="project" value="UniProtKB-UniRule"/>
</dbReference>
<keyword evidence="6 9" id="KW-0067">ATP-binding</keyword>
<comment type="function">
    <text evidence="9">Involved in the biosynthesis of the central metabolite phospho-alpha-D-ribosyl-1-pyrophosphate (PRPP) via the transfer of pyrophosphoryl group from ATP to 1-hydroxyl of ribose-5-phosphate (Rib-5-P).</text>
</comment>
<feature type="binding site" evidence="9">
    <location>
        <begin position="235"/>
        <end position="239"/>
    </location>
    <ligand>
        <name>D-ribose 5-phosphate</name>
        <dbReference type="ChEBI" id="CHEBI:78346"/>
    </ligand>
</feature>
<dbReference type="GO" id="GO:0009156">
    <property type="term" value="P:ribonucleoside monophosphate biosynthetic process"/>
    <property type="evidence" value="ECO:0007669"/>
    <property type="project" value="InterPro"/>
</dbReference>
<sequence>MLSRKENVHIFGLTQGIELAQEICDILGVKRKEVKTLKFADGEILIESLDSVRGKEIYVIQSTSTPVNDSIMELLIAIDAFKRGSAEKINVVIPYYGYARQDRKAKGRQPITSKLVADLLTKAGADRVMTVDIHSPQSMGFFDVPMDNFYTAQTLASQIIDTIEAKGWDPNECILVSPDYGGMTRVHKVESYTCGLTNGIAVIGKRRPEPNKAEVEFVLGDIKEKHCFIIDDMIDTGGTIINAAKALKEQGAKDVHIFACHGLFNGPAKERMVSAISEEVVQEVVVTNTIQIAEEKKFKGLKIISVAPLLAEMIDSSISHESLTEVYNNKKQQIWDRAQTIIKKFSK</sequence>
<dbReference type="Gene3D" id="3.40.50.2020">
    <property type="match status" value="2"/>
</dbReference>
<comment type="subunit">
    <text evidence="9">Homohexamer.</text>
</comment>
<reference evidence="11 12" key="1">
    <citation type="submission" date="2017-08" db="EMBL/GenBank/DDBJ databases">
        <title>Complete Genome Sequence of Mesoplasma chauliocola.</title>
        <authorList>
            <person name="Knight T.F.Jr."/>
            <person name="Citino T."/>
        </authorList>
    </citation>
    <scope>NUCLEOTIDE SEQUENCE [LARGE SCALE GENOMIC DNA]</scope>
    <source>
        <strain evidence="11 12">CHPA-2</strain>
    </source>
</reference>
<accession>A0A249SML4</accession>
<keyword evidence="9" id="KW-0963">Cytoplasm</keyword>
<keyword evidence="7 9" id="KW-0460">Magnesium</keyword>
<keyword evidence="12" id="KW-1185">Reference proteome</keyword>
<dbReference type="NCBIfam" id="NF002320">
    <property type="entry name" value="PRK01259.1"/>
    <property type="match status" value="1"/>
</dbReference>
<evidence type="ECO:0000256" key="9">
    <source>
        <dbReference type="HAMAP-Rule" id="MF_00583"/>
    </source>
</evidence>
<keyword evidence="1 9" id="KW-0808">Transferase</keyword>
<organism evidence="11 12">
    <name type="scientific">Mesoplasma chauliocola</name>
    <dbReference type="NCBI Taxonomy" id="216427"/>
    <lineage>
        <taxon>Bacteria</taxon>
        <taxon>Bacillati</taxon>
        <taxon>Mycoplasmatota</taxon>
        <taxon>Mollicutes</taxon>
        <taxon>Entomoplasmatales</taxon>
        <taxon>Entomoplasmataceae</taxon>
        <taxon>Mesoplasma</taxon>
    </lineage>
</organism>
<keyword evidence="3 9" id="KW-0545">Nucleotide biosynthesis</keyword>
<evidence type="ECO:0000256" key="2">
    <source>
        <dbReference type="ARBA" id="ARBA00022723"/>
    </source>
</evidence>
<dbReference type="GO" id="GO:0006015">
    <property type="term" value="P:5-phosphoribose 1-diphosphate biosynthetic process"/>
    <property type="evidence" value="ECO:0007669"/>
    <property type="project" value="UniProtKB-UniRule"/>
</dbReference>
<comment type="pathway">
    <text evidence="9">Metabolic intermediate biosynthesis; 5-phospho-alpha-D-ribose 1-diphosphate biosynthesis; 5-phospho-alpha-D-ribose 1-diphosphate from D-ribose 5-phosphate (route I): step 1/1.</text>
</comment>
<keyword evidence="4 9" id="KW-0547">Nucleotide-binding</keyword>
<dbReference type="PANTHER" id="PTHR10210">
    <property type="entry name" value="RIBOSE-PHOSPHATE DIPHOSPHOKINASE FAMILY MEMBER"/>
    <property type="match status" value="1"/>
</dbReference>
<dbReference type="InterPro" id="IPR000842">
    <property type="entry name" value="PRib_PP_synth_CS"/>
</dbReference>
<feature type="binding site" evidence="9">
    <location>
        <position position="179"/>
    </location>
    <ligand>
        <name>Mg(2+)</name>
        <dbReference type="ChEBI" id="CHEBI:18420"/>
    </ligand>
</feature>
<comment type="subcellular location">
    <subcellularLocation>
        <location evidence="9">Cytoplasm</location>
    </subcellularLocation>
</comment>
<feature type="binding site" evidence="9">
    <location>
        <begin position="100"/>
        <end position="101"/>
    </location>
    <ligand>
        <name>ATP</name>
        <dbReference type="ChEBI" id="CHEBI:30616"/>
    </ligand>
</feature>
<evidence type="ECO:0000256" key="4">
    <source>
        <dbReference type="ARBA" id="ARBA00022741"/>
    </source>
</evidence>
<proteinExistence type="inferred from homology"/>
<dbReference type="GO" id="GO:0005524">
    <property type="term" value="F:ATP binding"/>
    <property type="evidence" value="ECO:0007669"/>
    <property type="project" value="UniProtKB-KW"/>
</dbReference>
<feature type="binding site" evidence="9">
    <location>
        <position position="207"/>
    </location>
    <ligand>
        <name>D-ribose 5-phosphate</name>
        <dbReference type="ChEBI" id="CHEBI:78346"/>
    </ligand>
</feature>
<comment type="catalytic activity">
    <reaction evidence="8 9">
        <text>D-ribose 5-phosphate + ATP = 5-phospho-alpha-D-ribose 1-diphosphate + AMP + H(+)</text>
        <dbReference type="Rhea" id="RHEA:15609"/>
        <dbReference type="ChEBI" id="CHEBI:15378"/>
        <dbReference type="ChEBI" id="CHEBI:30616"/>
        <dbReference type="ChEBI" id="CHEBI:58017"/>
        <dbReference type="ChEBI" id="CHEBI:78346"/>
        <dbReference type="ChEBI" id="CHEBI:456215"/>
        <dbReference type="EC" id="2.7.6.1"/>
    </reaction>
</comment>
<feature type="binding site" evidence="9">
    <location>
        <position position="134"/>
    </location>
    <ligand>
        <name>Mg(2+)</name>
        <dbReference type="ChEBI" id="CHEBI:18420"/>
    </ligand>
</feature>
<dbReference type="CDD" id="cd06223">
    <property type="entry name" value="PRTases_typeI"/>
    <property type="match status" value="1"/>
</dbReference>
<comment type="cofactor">
    <cofactor evidence="9">
        <name>Mg(2+)</name>
        <dbReference type="ChEBI" id="CHEBI:18420"/>
    </cofactor>
    <text evidence="9">Binds 2 Mg(2+) ions per subunit.</text>
</comment>
<dbReference type="InterPro" id="IPR029057">
    <property type="entry name" value="PRTase-like"/>
</dbReference>
<dbReference type="PANTHER" id="PTHR10210:SF41">
    <property type="entry name" value="RIBOSE-PHOSPHATE PYROPHOSPHOKINASE 1, CHLOROPLASTIC"/>
    <property type="match status" value="1"/>
</dbReference>
<dbReference type="SMART" id="SM01400">
    <property type="entry name" value="Pribosyltran_N"/>
    <property type="match status" value="1"/>
</dbReference>
<evidence type="ECO:0000256" key="1">
    <source>
        <dbReference type="ARBA" id="ARBA00022679"/>
    </source>
</evidence>
<comment type="similarity">
    <text evidence="9">Belongs to the ribose-phosphate pyrophosphokinase family. Class I subfamily.</text>
</comment>
<evidence type="ECO:0000259" key="10">
    <source>
        <dbReference type="Pfam" id="PF13793"/>
    </source>
</evidence>